<protein>
    <submittedName>
        <fullName evidence="6">ATP-grasp domain-containing protein</fullName>
    </submittedName>
</protein>
<dbReference type="PANTHER" id="PTHR43585">
    <property type="entry name" value="FUMIPYRROLE BIOSYNTHESIS PROTEIN C"/>
    <property type="match status" value="1"/>
</dbReference>
<dbReference type="Pfam" id="PF13535">
    <property type="entry name" value="ATP-grasp_4"/>
    <property type="match status" value="1"/>
</dbReference>
<keyword evidence="1" id="KW-0436">Ligase</keyword>
<comment type="caution">
    <text evidence="6">The sequence shown here is derived from an EMBL/GenBank/DDBJ whole genome shotgun (WGS) entry which is preliminary data.</text>
</comment>
<evidence type="ECO:0000313" key="6">
    <source>
        <dbReference type="EMBL" id="MBO3099820.1"/>
    </source>
</evidence>
<keyword evidence="3 4" id="KW-0067">ATP-binding</keyword>
<dbReference type="RefSeq" id="WP_208234928.1">
    <property type="nucleotide sequence ID" value="NZ_JAGEVG010000022.1"/>
</dbReference>
<evidence type="ECO:0000259" key="5">
    <source>
        <dbReference type="PROSITE" id="PS50975"/>
    </source>
</evidence>
<evidence type="ECO:0000256" key="1">
    <source>
        <dbReference type="ARBA" id="ARBA00022598"/>
    </source>
</evidence>
<evidence type="ECO:0000256" key="4">
    <source>
        <dbReference type="PROSITE-ProRule" id="PRU00409"/>
    </source>
</evidence>
<organism evidence="6 7">
    <name type="scientific">Gelidibacter pelagius</name>
    <dbReference type="NCBI Taxonomy" id="2819985"/>
    <lineage>
        <taxon>Bacteria</taxon>
        <taxon>Pseudomonadati</taxon>
        <taxon>Bacteroidota</taxon>
        <taxon>Flavobacteriia</taxon>
        <taxon>Flavobacteriales</taxon>
        <taxon>Flavobacteriaceae</taxon>
        <taxon>Gelidibacter</taxon>
    </lineage>
</organism>
<dbReference type="PROSITE" id="PS50975">
    <property type="entry name" value="ATP_GRASP"/>
    <property type="match status" value="1"/>
</dbReference>
<keyword evidence="2 4" id="KW-0547">Nucleotide-binding</keyword>
<accession>A0ABS3SVT6</accession>
<reference evidence="6 7" key="1">
    <citation type="submission" date="2021-03" db="EMBL/GenBank/DDBJ databases">
        <title>Gelidibacter sp. nov., isolated from costal sediment.</title>
        <authorList>
            <person name="Lun K.-Y."/>
        </authorList>
    </citation>
    <scope>NUCLEOTIDE SEQUENCE [LARGE SCALE GENOMIC DNA]</scope>
    <source>
        <strain evidence="6 7">DF109</strain>
    </source>
</reference>
<keyword evidence="7" id="KW-1185">Reference proteome</keyword>
<dbReference type="InterPro" id="IPR052032">
    <property type="entry name" value="ATP-dep_AA_Ligase"/>
</dbReference>
<dbReference type="Proteomes" id="UP000681315">
    <property type="component" value="Unassembled WGS sequence"/>
</dbReference>
<dbReference type="EMBL" id="JAGEVG010000022">
    <property type="protein sequence ID" value="MBO3099820.1"/>
    <property type="molecule type" value="Genomic_DNA"/>
</dbReference>
<dbReference type="InterPro" id="IPR011761">
    <property type="entry name" value="ATP-grasp"/>
</dbReference>
<feature type="domain" description="ATP-grasp" evidence="5">
    <location>
        <begin position="89"/>
        <end position="298"/>
    </location>
</feature>
<evidence type="ECO:0000256" key="2">
    <source>
        <dbReference type="ARBA" id="ARBA00022741"/>
    </source>
</evidence>
<dbReference type="Gene3D" id="3.30.470.20">
    <property type="entry name" value="ATP-grasp fold, B domain"/>
    <property type="match status" value="1"/>
</dbReference>
<name>A0ABS3SVT6_9FLAO</name>
<dbReference type="PANTHER" id="PTHR43585:SF2">
    <property type="entry name" value="ATP-GRASP ENZYME FSQD"/>
    <property type="match status" value="1"/>
</dbReference>
<dbReference type="SUPFAM" id="SSF56059">
    <property type="entry name" value="Glutathione synthetase ATP-binding domain-like"/>
    <property type="match status" value="1"/>
</dbReference>
<gene>
    <name evidence="6" type="ORF">J4051_16210</name>
</gene>
<evidence type="ECO:0000256" key="3">
    <source>
        <dbReference type="ARBA" id="ARBA00022840"/>
    </source>
</evidence>
<proteinExistence type="predicted"/>
<evidence type="ECO:0000313" key="7">
    <source>
        <dbReference type="Proteomes" id="UP000681315"/>
    </source>
</evidence>
<sequence length="392" mass="46062">MILIDHPYISDFLLRTIKEHNFEIISTKEARSMISDDSLNWISEKDAKFKIINSSNPLVYTNSENALTWIFNNLKETDLPKQIRLFKDKFKFRELISDLFPDFLFRKIDMEEIQTLDIDELKKPFVIKPSVGFFSIGVHVVHNKADWTRVQKELNYDNLKSIYPKDVMDASVFLIEEYIEGEEFAIDAYFNNEGEVVILNILHHMFSSSSDVSDRVYSTSESIIRKYKDSVEEFLKPIGKKADLKNFPLHIEVRIDKEGVIRPIEINPQRFGGWCTTGDLAWYAFKFNSYQYFIENKKPNWDEIFKTKKDEIHSIILLNNNSGFKPSEISHFDFEILKLDLENILVIRKLDFNKYPAFGILFTETSEGNKMELKNILNSDLSKYIRKLQLPI</sequence>